<accession>A0ABP3PFT0</accession>
<dbReference type="PROSITE" id="PS51257">
    <property type="entry name" value="PROKAR_LIPOPROTEIN"/>
    <property type="match status" value="1"/>
</dbReference>
<proteinExistence type="predicted"/>
<dbReference type="EMBL" id="BAAADD010000003">
    <property type="protein sequence ID" value="GAA0566564.1"/>
    <property type="molecule type" value="Genomic_DNA"/>
</dbReference>
<evidence type="ECO:0008006" key="3">
    <source>
        <dbReference type="Google" id="ProtNLM"/>
    </source>
</evidence>
<reference evidence="2" key="1">
    <citation type="journal article" date="2019" name="Int. J. Syst. Evol. Microbiol.">
        <title>The Global Catalogue of Microorganisms (GCM) 10K type strain sequencing project: providing services to taxonomists for standard genome sequencing and annotation.</title>
        <authorList>
            <consortium name="The Broad Institute Genomics Platform"/>
            <consortium name="The Broad Institute Genome Sequencing Center for Infectious Disease"/>
            <person name="Wu L."/>
            <person name="Ma J."/>
        </authorList>
    </citation>
    <scope>NUCLEOTIDE SEQUENCE [LARGE SCALE GENOMIC DNA]</scope>
    <source>
        <strain evidence="2">JCM 15089</strain>
    </source>
</reference>
<gene>
    <name evidence="1" type="ORF">GCM10008942_13760</name>
</gene>
<dbReference type="RefSeq" id="WP_166933181.1">
    <property type="nucleotide sequence ID" value="NZ_BAAADD010000003.1"/>
</dbReference>
<evidence type="ECO:0000313" key="2">
    <source>
        <dbReference type="Proteomes" id="UP001499951"/>
    </source>
</evidence>
<comment type="caution">
    <text evidence="1">The sequence shown here is derived from an EMBL/GenBank/DDBJ whole genome shotgun (WGS) entry which is preliminary data.</text>
</comment>
<protein>
    <recommendedName>
        <fullName evidence="3">Lipoprotein</fullName>
    </recommendedName>
</protein>
<keyword evidence="2" id="KW-1185">Reference proteome</keyword>
<organism evidence="1 2">
    <name type="scientific">Rhizomicrobium electricum</name>
    <dbReference type="NCBI Taxonomy" id="480070"/>
    <lineage>
        <taxon>Bacteria</taxon>
        <taxon>Pseudomonadati</taxon>
        <taxon>Pseudomonadota</taxon>
        <taxon>Alphaproteobacteria</taxon>
        <taxon>Micropepsales</taxon>
        <taxon>Micropepsaceae</taxon>
        <taxon>Rhizomicrobium</taxon>
    </lineage>
</organism>
<name>A0ABP3PFT0_9PROT</name>
<evidence type="ECO:0000313" key="1">
    <source>
        <dbReference type="EMBL" id="GAA0566564.1"/>
    </source>
</evidence>
<dbReference type="Proteomes" id="UP001499951">
    <property type="component" value="Unassembled WGS sequence"/>
</dbReference>
<sequence length="212" mass="22490">MFRFVALVAAVMLAGCSEVSTQYPVGSTTGLAPDPALIGTWWPHDEKGGALVRTADGKRGGYVHVLPTREGPFEIVVVSLPAKPGDTGDYAVYRASSGRAGENRFLNVVMLAPAGETPQTLPKHGTSPVLYRFEANGDLTIFKLDIDKVAAAVKAGRIAGNVEKHTYTADGKEYEGTPDVRITADPAALDAFFAKPTAIDLFEKIGVLTKAE</sequence>